<feature type="region of interest" description="Disordered" evidence="1">
    <location>
        <begin position="517"/>
        <end position="594"/>
    </location>
</feature>
<evidence type="ECO:0000256" key="2">
    <source>
        <dbReference type="SAM" id="Phobius"/>
    </source>
</evidence>
<sequence>MAATAKSAAGEAPSKDSDKDEIVVILRPKNPSLIPERRLVLTPSRPAVSIGRSSKHHSKGFIPAGDNAWLENPVMSREHAELFAQFDDNPYSVYLKDVKSFHGTYLTTSDGSSKGQKVVPNEPVKLTHGDTIQFGIDIFRSSKAYPPCIVDYLVEVTTQKSDDPPHRSFTVPDDVDDEEDEDWENEDDLKITAVHTRSDPIDLTRAWSPSVVPDRLPGAKLSTSSTADGKTSSNAIDLTSEVATCQSNAEPRTVNQGTPYPFESVINSPVVSVSSFFNDHPNPQQPMRLSHASDGRIVVIQSPLPAPSDDEEIQCQDDLSDEELPSELGQYPESELDAASEFTEDMSVDETFPIYDDDDDDTSSGNSDIEDEDELSDDYAEDFDDSDSPCTDPYDEESIEDYSSGEEEEEEEDEQDATMELSNAKPRTEAPVFNAHETMQYETEAVHLFPPLPVWSPHLNTYKPPHDRDPSPSDAALFQRRPLLDPIPNEGRAQELGEKSGKFEFFAAREQNRAAVNKDDTCAPVEATSETPVADNIPSSGIQSNGDSDPVATVTNASRSGSPTLSCAPDTVATDEETEDNLEAPDTSSIKLGENNTHQYSAWSASGDQFINNPPNELSPACQTVLGRLPAELDMTSAYMFQQSKLATATETVSKTRRLPIEDLLAQEPKSCPTASQPVPEAPALGELPIGHAFTPIKRSYEEAFNQSEDDATSKCADRVIARCSPRIIRNDEDQAPSKNILDRAAIEKYIDVLMTRKAEAHNTPGHGPPVSLDQPEPPRATKRMRLATAAAQVVACVALGSAATFSYLVNTAPVL</sequence>
<dbReference type="InterPro" id="IPR000253">
    <property type="entry name" value="FHA_dom"/>
</dbReference>
<dbReference type="OrthoDB" id="4096268at2759"/>
<gene>
    <name evidence="4" type="ORF">FHL15_003831</name>
</gene>
<dbReference type="AlphaFoldDB" id="A0A553I4K2"/>
<accession>A0A553I4K2</accession>
<feature type="compositionally biased region" description="Polar residues" evidence="1">
    <location>
        <begin position="537"/>
        <end position="565"/>
    </location>
</feature>
<feature type="compositionally biased region" description="Acidic residues" evidence="1">
    <location>
        <begin position="308"/>
        <end position="325"/>
    </location>
</feature>
<proteinExistence type="predicted"/>
<feature type="compositionally biased region" description="Acidic residues" evidence="1">
    <location>
        <begin position="573"/>
        <end position="583"/>
    </location>
</feature>
<organism evidence="4 5">
    <name type="scientific">Xylaria flabelliformis</name>
    <dbReference type="NCBI Taxonomy" id="2512241"/>
    <lineage>
        <taxon>Eukaryota</taxon>
        <taxon>Fungi</taxon>
        <taxon>Dikarya</taxon>
        <taxon>Ascomycota</taxon>
        <taxon>Pezizomycotina</taxon>
        <taxon>Sordariomycetes</taxon>
        <taxon>Xylariomycetidae</taxon>
        <taxon>Xylariales</taxon>
        <taxon>Xylariaceae</taxon>
        <taxon>Xylaria</taxon>
    </lineage>
</organism>
<reference evidence="5" key="1">
    <citation type="submission" date="2019-06" db="EMBL/GenBank/DDBJ databases">
        <title>Draft genome sequence of the griseofulvin-producing fungus Xylaria cubensis strain G536.</title>
        <authorList>
            <person name="Mead M.E."/>
            <person name="Raja H.A."/>
            <person name="Steenwyk J.L."/>
            <person name="Knowles S.L."/>
            <person name="Oberlies N.H."/>
            <person name="Rokas A."/>
        </authorList>
    </citation>
    <scope>NUCLEOTIDE SEQUENCE [LARGE SCALE GENOMIC DNA]</scope>
    <source>
        <strain evidence="5">G536</strain>
    </source>
</reference>
<dbReference type="PROSITE" id="PS50006">
    <property type="entry name" value="FHA_DOMAIN"/>
    <property type="match status" value="1"/>
</dbReference>
<dbReference type="EMBL" id="VFLP01000017">
    <property type="protein sequence ID" value="TRX95139.1"/>
    <property type="molecule type" value="Genomic_DNA"/>
</dbReference>
<feature type="compositionally biased region" description="Basic and acidic residues" evidence="1">
    <location>
        <begin position="13"/>
        <end position="22"/>
    </location>
</feature>
<evidence type="ECO:0000259" key="3">
    <source>
        <dbReference type="PROSITE" id="PS50006"/>
    </source>
</evidence>
<evidence type="ECO:0000256" key="1">
    <source>
        <dbReference type="SAM" id="MobiDB-lite"/>
    </source>
</evidence>
<feature type="compositionally biased region" description="Acidic residues" evidence="1">
    <location>
        <begin position="334"/>
        <end position="348"/>
    </location>
</feature>
<dbReference type="Proteomes" id="UP000319160">
    <property type="component" value="Unassembled WGS sequence"/>
</dbReference>
<dbReference type="STRING" id="2512241.A0A553I4K2"/>
<evidence type="ECO:0000313" key="4">
    <source>
        <dbReference type="EMBL" id="TRX95139.1"/>
    </source>
</evidence>
<keyword evidence="2" id="KW-1133">Transmembrane helix</keyword>
<feature type="region of interest" description="Disordered" evidence="1">
    <location>
        <begin position="302"/>
        <end position="430"/>
    </location>
</feature>
<keyword evidence="2" id="KW-0472">Membrane</keyword>
<evidence type="ECO:0000313" key="5">
    <source>
        <dbReference type="Proteomes" id="UP000319160"/>
    </source>
</evidence>
<feature type="transmembrane region" description="Helical" evidence="2">
    <location>
        <begin position="787"/>
        <end position="810"/>
    </location>
</feature>
<name>A0A553I4K2_9PEZI</name>
<keyword evidence="5" id="KW-1185">Reference proteome</keyword>
<feature type="region of interest" description="Disordered" evidence="1">
    <location>
        <begin position="1"/>
        <end position="22"/>
    </location>
</feature>
<dbReference type="Gene3D" id="2.60.200.20">
    <property type="match status" value="1"/>
</dbReference>
<feature type="compositionally biased region" description="Acidic residues" evidence="1">
    <location>
        <begin position="355"/>
        <end position="417"/>
    </location>
</feature>
<feature type="domain" description="FHA" evidence="3">
    <location>
        <begin position="48"/>
        <end position="107"/>
    </location>
</feature>
<feature type="region of interest" description="Disordered" evidence="1">
    <location>
        <begin position="160"/>
        <end position="185"/>
    </location>
</feature>
<protein>
    <recommendedName>
        <fullName evidence="3">FHA domain-containing protein</fullName>
    </recommendedName>
</protein>
<keyword evidence="2" id="KW-0812">Transmembrane</keyword>
<comment type="caution">
    <text evidence="4">The sequence shown here is derived from an EMBL/GenBank/DDBJ whole genome shotgun (WGS) entry which is preliminary data.</text>
</comment>
<feature type="compositionally biased region" description="Acidic residues" evidence="1">
    <location>
        <begin position="173"/>
        <end position="185"/>
    </location>
</feature>
<dbReference type="Pfam" id="PF00498">
    <property type="entry name" value="FHA"/>
    <property type="match status" value="1"/>
</dbReference>
<dbReference type="SUPFAM" id="SSF49879">
    <property type="entry name" value="SMAD/FHA domain"/>
    <property type="match status" value="1"/>
</dbReference>
<dbReference type="InterPro" id="IPR008984">
    <property type="entry name" value="SMAD_FHA_dom_sf"/>
</dbReference>